<comment type="caution">
    <text evidence="2">The sequence shown here is derived from an EMBL/GenBank/DDBJ whole genome shotgun (WGS) entry which is preliminary data.</text>
</comment>
<protein>
    <submittedName>
        <fullName evidence="2">Uncharacterized protein</fullName>
    </submittedName>
</protein>
<evidence type="ECO:0000313" key="2">
    <source>
        <dbReference type="EMBL" id="RST82133.1"/>
    </source>
</evidence>
<evidence type="ECO:0000313" key="3">
    <source>
        <dbReference type="Proteomes" id="UP000278398"/>
    </source>
</evidence>
<dbReference type="RefSeq" id="WP_126702390.1">
    <property type="nucleotide sequence ID" value="NZ_RWKW01000118.1"/>
</dbReference>
<reference evidence="2 3" key="1">
    <citation type="submission" date="2018-12" db="EMBL/GenBank/DDBJ databases">
        <title>Mesorhizobium carbonis sp. nov., isolated from coal mine water.</title>
        <authorList>
            <person name="Xin W."/>
            <person name="Xu Z."/>
            <person name="Xiang F."/>
            <person name="Zhang J."/>
            <person name="Xi L."/>
            <person name="Liu J."/>
        </authorList>
    </citation>
    <scope>NUCLEOTIDE SEQUENCE [LARGE SCALE GENOMIC DNA]</scope>
    <source>
        <strain evidence="2 3">B2.3</strain>
    </source>
</reference>
<feature type="region of interest" description="Disordered" evidence="1">
    <location>
        <begin position="1"/>
        <end position="65"/>
    </location>
</feature>
<dbReference type="OrthoDB" id="8100405at2"/>
<evidence type="ECO:0000256" key="1">
    <source>
        <dbReference type="SAM" id="MobiDB-lite"/>
    </source>
</evidence>
<keyword evidence="3" id="KW-1185">Reference proteome</keyword>
<accession>A0A3S0A1T6</accession>
<dbReference type="Proteomes" id="UP000278398">
    <property type="component" value="Unassembled WGS sequence"/>
</dbReference>
<name>A0A3S0A1T6_9HYPH</name>
<proteinExistence type="predicted"/>
<dbReference type="EMBL" id="RWKW01000118">
    <property type="protein sequence ID" value="RST82133.1"/>
    <property type="molecule type" value="Genomic_DNA"/>
</dbReference>
<gene>
    <name evidence="2" type="ORF">EJC49_23630</name>
</gene>
<sequence>MATNEAPTPEGREAARQLRESARQDERKTEERKGSDLSKGADRVEERSRSSDGRSVEDTQRDGNG</sequence>
<dbReference type="AlphaFoldDB" id="A0A3S0A1T6"/>
<organism evidence="2 3">
    <name type="scientific">Aquibium carbonis</name>
    <dbReference type="NCBI Taxonomy" id="2495581"/>
    <lineage>
        <taxon>Bacteria</taxon>
        <taxon>Pseudomonadati</taxon>
        <taxon>Pseudomonadota</taxon>
        <taxon>Alphaproteobacteria</taxon>
        <taxon>Hyphomicrobiales</taxon>
        <taxon>Phyllobacteriaceae</taxon>
        <taxon>Aquibium</taxon>
    </lineage>
</organism>
<feature type="compositionally biased region" description="Basic and acidic residues" evidence="1">
    <location>
        <begin position="10"/>
        <end position="65"/>
    </location>
</feature>